<sequence>MLNFEKLTVWQKSIEYAETLVKIADDLPSKYQFSFSDQLRRAALSVPSNIAEGAGRRGIRDRGNFYSIAKGSVYESVNIIKLLEKLQLINKEKYDLGYINSIAEEIVKMLYVLSNKSL</sequence>
<dbReference type="PANTHER" id="PTHR38471:SF2">
    <property type="entry name" value="FOUR HELIX BUNDLE PROTEIN"/>
    <property type="match status" value="1"/>
</dbReference>
<dbReference type="PANTHER" id="PTHR38471">
    <property type="entry name" value="FOUR HELIX BUNDLE PROTEIN"/>
    <property type="match status" value="1"/>
</dbReference>
<dbReference type="InterPro" id="IPR012657">
    <property type="entry name" value="23S_rRNA-intervening_sequence"/>
</dbReference>
<evidence type="ECO:0008006" key="3">
    <source>
        <dbReference type="Google" id="ProtNLM"/>
    </source>
</evidence>
<dbReference type="Gene3D" id="1.20.1440.60">
    <property type="entry name" value="23S rRNA-intervening sequence"/>
    <property type="match status" value="1"/>
</dbReference>
<dbReference type="NCBIfam" id="TIGR02436">
    <property type="entry name" value="four helix bundle protein"/>
    <property type="match status" value="1"/>
</dbReference>
<dbReference type="CDD" id="cd16377">
    <property type="entry name" value="23S_rRNA_IVP_like"/>
    <property type="match status" value="1"/>
</dbReference>
<reference evidence="1 2" key="1">
    <citation type="journal article" date="2016" name="Nat. Commun.">
        <title>Thousands of microbial genomes shed light on interconnected biogeochemical processes in an aquifer system.</title>
        <authorList>
            <person name="Anantharaman K."/>
            <person name="Brown C.T."/>
            <person name="Hug L.A."/>
            <person name="Sharon I."/>
            <person name="Castelle C.J."/>
            <person name="Probst A.J."/>
            <person name="Thomas B.C."/>
            <person name="Singh A."/>
            <person name="Wilkins M.J."/>
            <person name="Karaoz U."/>
            <person name="Brodie E.L."/>
            <person name="Williams K.H."/>
            <person name="Hubbard S.S."/>
            <person name="Banfield J.F."/>
        </authorList>
    </citation>
    <scope>NUCLEOTIDE SEQUENCE [LARGE SCALE GENOMIC DNA]</scope>
</reference>
<evidence type="ECO:0000313" key="2">
    <source>
        <dbReference type="Proteomes" id="UP000178812"/>
    </source>
</evidence>
<dbReference type="Pfam" id="PF05635">
    <property type="entry name" value="23S_rRNA_IVP"/>
    <property type="match status" value="1"/>
</dbReference>
<dbReference type="AlphaFoldDB" id="A0A1F7WRG7"/>
<dbReference type="SUPFAM" id="SSF158446">
    <property type="entry name" value="IVS-encoded protein-like"/>
    <property type="match status" value="1"/>
</dbReference>
<dbReference type="EMBL" id="MGFM01000039">
    <property type="protein sequence ID" value="OGM05394.1"/>
    <property type="molecule type" value="Genomic_DNA"/>
</dbReference>
<dbReference type="Proteomes" id="UP000178812">
    <property type="component" value="Unassembled WGS sequence"/>
</dbReference>
<comment type="caution">
    <text evidence="1">The sequence shown here is derived from an EMBL/GenBank/DDBJ whole genome shotgun (WGS) entry which is preliminary data.</text>
</comment>
<evidence type="ECO:0000313" key="1">
    <source>
        <dbReference type="EMBL" id="OGM05394.1"/>
    </source>
</evidence>
<gene>
    <name evidence="1" type="ORF">A2125_02135</name>
</gene>
<organism evidence="1 2">
    <name type="scientific">Candidatus Woesebacteria bacterium GWB1_43_5</name>
    <dbReference type="NCBI Taxonomy" id="1802474"/>
    <lineage>
        <taxon>Bacteria</taxon>
        <taxon>Candidatus Woeseibacteriota</taxon>
    </lineage>
</organism>
<name>A0A1F7WRG7_9BACT</name>
<protein>
    <recommendedName>
        <fullName evidence="3">Four helix bundle protein</fullName>
    </recommendedName>
</protein>
<proteinExistence type="predicted"/>
<accession>A0A1F7WRG7</accession>
<dbReference type="InterPro" id="IPR036583">
    <property type="entry name" value="23S_rRNA_IVS_sf"/>
</dbReference>